<sequence>MEKIWENLQFSTDLPSGNELKNFLTEDYQKQRQNSSIDLKLIKQKQDFTSGFDYHSYLKQPLLFTRFPTNDTLNPSVLSTALQEQQIQTNHKLLNENIDLRKENATLREDNADLQNLINHQKHENYLDYQLIEDLCKRYLITITSSDIKENLRKLIAYFTVNQTKYEKEVKIYDIRYDNYNKYEIQSLNHKLKQLEQQVILEQQQRQSANDSFNSILVDNQKLKTDIYNLQIQNINLQQNQCKIQHKLDTTTLQQLKVFDKDIQLIEFSQFQKQLFRANQILNLSPNLTIAEVLEQIIIKIIELKTQVVSEKILIQSEKIKSVKEAQNRKIFIDINNSQEYQDKFGKEIENLLEIDDLENIQQQNYQNITIIQQQELIMKFQPILDKIQKIGKGMDFQGDQIQILDQIWQFIMDQ</sequence>
<organism evidence="2">
    <name type="scientific">Spironucleus salmonicida</name>
    <dbReference type="NCBI Taxonomy" id="348837"/>
    <lineage>
        <taxon>Eukaryota</taxon>
        <taxon>Metamonada</taxon>
        <taxon>Diplomonadida</taxon>
        <taxon>Hexamitidae</taxon>
        <taxon>Hexamitinae</taxon>
        <taxon>Spironucleus</taxon>
    </lineage>
</organism>
<dbReference type="Proteomes" id="UP000018208">
    <property type="component" value="Unassembled WGS sequence"/>
</dbReference>
<keyword evidence="4" id="KW-1185">Reference proteome</keyword>
<feature type="coiled-coil region" evidence="1">
    <location>
        <begin position="90"/>
        <end position="124"/>
    </location>
</feature>
<evidence type="ECO:0000313" key="2">
    <source>
        <dbReference type="EMBL" id="EST48441.1"/>
    </source>
</evidence>
<proteinExistence type="predicted"/>
<name>V6LXJ6_9EUKA</name>
<evidence type="ECO:0000313" key="3">
    <source>
        <dbReference type="EMBL" id="KAH0570288.1"/>
    </source>
</evidence>
<gene>
    <name evidence="2" type="ORF">SS50377_11391</name>
    <name evidence="3" type="ORF">SS50377_28263</name>
</gene>
<keyword evidence="1" id="KW-0175">Coiled coil</keyword>
<evidence type="ECO:0000313" key="4">
    <source>
        <dbReference type="Proteomes" id="UP000018208"/>
    </source>
</evidence>
<dbReference type="AlphaFoldDB" id="V6LXJ6"/>
<feature type="coiled-coil region" evidence="1">
    <location>
        <begin position="185"/>
        <end position="240"/>
    </location>
</feature>
<dbReference type="VEuPathDB" id="GiardiaDB:SS50377_28263"/>
<accession>V6LXJ6</accession>
<reference evidence="3" key="2">
    <citation type="submission" date="2020-12" db="EMBL/GenBank/DDBJ databases">
        <title>New Spironucleus salmonicida genome in near-complete chromosomes.</title>
        <authorList>
            <person name="Xu F."/>
            <person name="Kurt Z."/>
            <person name="Jimenez-Gonzalez A."/>
            <person name="Astvaldsson A."/>
            <person name="Andersson J.O."/>
            <person name="Svard S.G."/>
        </authorList>
    </citation>
    <scope>NUCLEOTIDE SEQUENCE</scope>
    <source>
        <strain evidence="3">ATCC 50377</strain>
    </source>
</reference>
<dbReference type="EMBL" id="KI545985">
    <property type="protein sequence ID" value="EST48441.1"/>
    <property type="molecule type" value="Genomic_DNA"/>
</dbReference>
<protein>
    <submittedName>
        <fullName evidence="2">Uncharacterized protein</fullName>
    </submittedName>
</protein>
<dbReference type="EMBL" id="AUWU02000008">
    <property type="protein sequence ID" value="KAH0570288.1"/>
    <property type="molecule type" value="Genomic_DNA"/>
</dbReference>
<reference evidence="2 3" key="1">
    <citation type="journal article" date="2014" name="PLoS Genet.">
        <title>The Genome of Spironucleus salmonicida Highlights a Fish Pathogen Adapted to Fluctuating Environments.</title>
        <authorList>
            <person name="Xu F."/>
            <person name="Jerlstrom-Hultqvist J."/>
            <person name="Einarsson E."/>
            <person name="Astvaldsson A."/>
            <person name="Svard S.G."/>
            <person name="Andersson J.O."/>
        </authorList>
    </citation>
    <scope>NUCLEOTIDE SEQUENCE</scope>
    <source>
        <strain evidence="3">ATCC 50377</strain>
    </source>
</reference>
<evidence type="ECO:0000256" key="1">
    <source>
        <dbReference type="SAM" id="Coils"/>
    </source>
</evidence>